<dbReference type="GeneID" id="7198564"/>
<comment type="subcellular location">
    <subcellularLocation>
        <location evidence="1">Membrane</location>
        <topology evidence="1">Multi-pass membrane protein</topology>
    </subcellularLocation>
</comment>
<dbReference type="OrthoDB" id="430821at2759"/>
<dbReference type="HOGENOM" id="CLU_817530_0_0_1"/>
<feature type="non-terminal residue" evidence="6">
    <location>
        <position position="1"/>
    </location>
</feature>
<dbReference type="PANTHER" id="PTHR21706:SF15">
    <property type="entry name" value="TRANSMEMBRANE PROTEIN 65"/>
    <property type="match status" value="1"/>
</dbReference>
<keyword evidence="7" id="KW-1185">Reference proteome</keyword>
<gene>
    <name evidence="6" type="ORF">PHATRDRAFT_6066</name>
</gene>
<evidence type="ECO:0000256" key="1">
    <source>
        <dbReference type="ARBA" id="ARBA00004141"/>
    </source>
</evidence>
<dbReference type="Proteomes" id="UP000000759">
    <property type="component" value="Chromosome 25"/>
</dbReference>
<feature type="non-terminal residue" evidence="6">
    <location>
        <position position="119"/>
    </location>
</feature>
<dbReference type="InterPro" id="IPR019537">
    <property type="entry name" value="TMEM65"/>
</dbReference>
<keyword evidence="2 5" id="KW-0812">Transmembrane</keyword>
<evidence type="ECO:0000313" key="6">
    <source>
        <dbReference type="EMBL" id="EEC43690.1"/>
    </source>
</evidence>
<dbReference type="InParanoid" id="B7GC01"/>
<sequence length="119" mass="12468">ELWKVFMTAAVPMAGFGFMDQTVMLQAGHVIDCTLGVAFGLSTLTAAAFGQVCSDASGVLFGGTLERLASNMGLRKANLTTAQRLLPVVQRTKLLGALGGVIFGCCLGLANLLFIDTKR</sequence>
<keyword evidence="4 5" id="KW-0472">Membrane</keyword>
<dbReference type="Pfam" id="PF10507">
    <property type="entry name" value="TMEM65"/>
    <property type="match status" value="1"/>
</dbReference>
<accession>B7GC01</accession>
<dbReference type="GO" id="GO:0005739">
    <property type="term" value="C:mitochondrion"/>
    <property type="evidence" value="ECO:0007669"/>
    <property type="project" value="TreeGrafter"/>
</dbReference>
<dbReference type="PANTHER" id="PTHR21706">
    <property type="entry name" value="TRANSMEMBRANE PROTEIN 65"/>
    <property type="match status" value="1"/>
</dbReference>
<reference evidence="6 7" key="1">
    <citation type="journal article" date="2008" name="Nature">
        <title>The Phaeodactylum genome reveals the evolutionary history of diatom genomes.</title>
        <authorList>
            <person name="Bowler C."/>
            <person name="Allen A.E."/>
            <person name="Badger J.H."/>
            <person name="Grimwood J."/>
            <person name="Jabbari K."/>
            <person name="Kuo A."/>
            <person name="Maheswari U."/>
            <person name="Martens C."/>
            <person name="Maumus F."/>
            <person name="Otillar R.P."/>
            <person name="Rayko E."/>
            <person name="Salamov A."/>
            <person name="Vandepoele K."/>
            <person name="Beszteri B."/>
            <person name="Gruber A."/>
            <person name="Heijde M."/>
            <person name="Katinka M."/>
            <person name="Mock T."/>
            <person name="Valentin K."/>
            <person name="Verret F."/>
            <person name="Berges J.A."/>
            <person name="Brownlee C."/>
            <person name="Cadoret J.P."/>
            <person name="Chiovitti A."/>
            <person name="Choi C.J."/>
            <person name="Coesel S."/>
            <person name="De Martino A."/>
            <person name="Detter J.C."/>
            <person name="Durkin C."/>
            <person name="Falciatore A."/>
            <person name="Fournet J."/>
            <person name="Haruta M."/>
            <person name="Huysman M.J."/>
            <person name="Jenkins B.D."/>
            <person name="Jiroutova K."/>
            <person name="Jorgensen R.E."/>
            <person name="Joubert Y."/>
            <person name="Kaplan A."/>
            <person name="Kroger N."/>
            <person name="Kroth P.G."/>
            <person name="La Roche J."/>
            <person name="Lindquist E."/>
            <person name="Lommer M."/>
            <person name="Martin-Jezequel V."/>
            <person name="Lopez P.J."/>
            <person name="Lucas S."/>
            <person name="Mangogna M."/>
            <person name="McGinnis K."/>
            <person name="Medlin L.K."/>
            <person name="Montsant A."/>
            <person name="Oudot-Le Secq M.P."/>
            <person name="Napoli C."/>
            <person name="Obornik M."/>
            <person name="Parker M.S."/>
            <person name="Petit J.L."/>
            <person name="Porcel B.M."/>
            <person name="Poulsen N."/>
            <person name="Robison M."/>
            <person name="Rychlewski L."/>
            <person name="Rynearson T.A."/>
            <person name="Schmutz J."/>
            <person name="Shapiro H."/>
            <person name="Siaut M."/>
            <person name="Stanley M."/>
            <person name="Sussman M.R."/>
            <person name="Taylor A.R."/>
            <person name="Vardi A."/>
            <person name="von Dassow P."/>
            <person name="Vyverman W."/>
            <person name="Willis A."/>
            <person name="Wyrwicz L.S."/>
            <person name="Rokhsar D.S."/>
            <person name="Weissenbach J."/>
            <person name="Armbrust E.V."/>
            <person name="Green B.R."/>
            <person name="Van de Peer Y."/>
            <person name="Grigoriev I.V."/>
        </authorList>
    </citation>
    <scope>NUCLEOTIDE SEQUENCE [LARGE SCALE GENOMIC DNA]</scope>
    <source>
        <strain evidence="6 7">CCAP 1055/1</strain>
    </source>
</reference>
<proteinExistence type="predicted"/>
<dbReference type="PaxDb" id="2850-Phatr6066"/>
<dbReference type="RefSeq" id="XP_002184631.1">
    <property type="nucleotide sequence ID" value="XM_002184595.1"/>
</dbReference>
<protein>
    <submittedName>
        <fullName evidence="6">Uncharacterized protein</fullName>
    </submittedName>
</protein>
<name>B7GC01_PHATC</name>
<evidence type="ECO:0000256" key="4">
    <source>
        <dbReference type="ARBA" id="ARBA00023136"/>
    </source>
</evidence>
<dbReference type="KEGG" id="pti:PHATRDRAFT_6066"/>
<dbReference type="EMBL" id="CM000627">
    <property type="protein sequence ID" value="EEC43690.1"/>
    <property type="molecule type" value="Genomic_DNA"/>
</dbReference>
<reference evidence="7" key="2">
    <citation type="submission" date="2008-08" db="EMBL/GenBank/DDBJ databases">
        <authorList>
            <consortium name="Diatom Consortium"/>
            <person name="Grigoriev I."/>
            <person name="Grimwood J."/>
            <person name="Kuo A."/>
            <person name="Otillar R.P."/>
            <person name="Salamov A."/>
            <person name="Detter J.C."/>
            <person name="Lindquist E."/>
            <person name="Shapiro H."/>
            <person name="Lucas S."/>
            <person name="Glavina del Rio T."/>
            <person name="Pitluck S."/>
            <person name="Rokhsar D."/>
            <person name="Bowler C."/>
        </authorList>
    </citation>
    <scope>GENOME REANNOTATION</scope>
    <source>
        <strain evidence="7">CCAP 1055/1</strain>
    </source>
</reference>
<keyword evidence="3 5" id="KW-1133">Transmembrane helix</keyword>
<evidence type="ECO:0000256" key="5">
    <source>
        <dbReference type="SAM" id="Phobius"/>
    </source>
</evidence>
<evidence type="ECO:0000256" key="2">
    <source>
        <dbReference type="ARBA" id="ARBA00022692"/>
    </source>
</evidence>
<evidence type="ECO:0000256" key="3">
    <source>
        <dbReference type="ARBA" id="ARBA00022989"/>
    </source>
</evidence>
<organism evidence="6 7">
    <name type="scientific">Phaeodactylum tricornutum (strain CCAP 1055/1)</name>
    <dbReference type="NCBI Taxonomy" id="556484"/>
    <lineage>
        <taxon>Eukaryota</taxon>
        <taxon>Sar</taxon>
        <taxon>Stramenopiles</taxon>
        <taxon>Ochrophyta</taxon>
        <taxon>Bacillariophyta</taxon>
        <taxon>Bacillariophyceae</taxon>
        <taxon>Bacillariophycidae</taxon>
        <taxon>Naviculales</taxon>
        <taxon>Phaeodactylaceae</taxon>
        <taxon>Phaeodactylum</taxon>
    </lineage>
</organism>
<feature type="transmembrane region" description="Helical" evidence="5">
    <location>
        <begin position="94"/>
        <end position="115"/>
    </location>
</feature>
<evidence type="ECO:0000313" key="7">
    <source>
        <dbReference type="Proteomes" id="UP000000759"/>
    </source>
</evidence>
<dbReference type="AlphaFoldDB" id="B7GC01"/>
<dbReference type="GO" id="GO:0016020">
    <property type="term" value="C:membrane"/>
    <property type="evidence" value="ECO:0007669"/>
    <property type="project" value="UniProtKB-SubCell"/>
</dbReference>
<dbReference type="eggNOG" id="KOG4619">
    <property type="taxonomic scope" value="Eukaryota"/>
</dbReference>